<dbReference type="Gramene" id="OPUNC03G33450.1">
    <property type="protein sequence ID" value="OPUNC03G33450.1"/>
    <property type="gene ID" value="OPUNC03G33450"/>
</dbReference>
<protein>
    <submittedName>
        <fullName evidence="2">Uncharacterized protein</fullName>
    </submittedName>
</protein>
<dbReference type="EnsemblPlants" id="OPUNC03G33450.1">
    <property type="protein sequence ID" value="OPUNC03G33450.1"/>
    <property type="gene ID" value="OPUNC03G33450"/>
</dbReference>
<feature type="region of interest" description="Disordered" evidence="1">
    <location>
        <begin position="36"/>
        <end position="76"/>
    </location>
</feature>
<accession>A0A0E0KJU2</accession>
<reference evidence="2" key="2">
    <citation type="submission" date="2018-05" db="EMBL/GenBank/DDBJ databases">
        <title>OpunRS2 (Oryza punctata Reference Sequence Version 2).</title>
        <authorList>
            <person name="Zhang J."/>
            <person name="Kudrna D."/>
            <person name="Lee S."/>
            <person name="Talag J."/>
            <person name="Welchert J."/>
            <person name="Wing R.A."/>
        </authorList>
    </citation>
    <scope>NUCLEOTIDE SEQUENCE [LARGE SCALE GENOMIC DNA]</scope>
</reference>
<evidence type="ECO:0000313" key="2">
    <source>
        <dbReference type="EnsemblPlants" id="OPUNC03G33450.1"/>
    </source>
</evidence>
<organism evidence="2">
    <name type="scientific">Oryza punctata</name>
    <name type="common">Red rice</name>
    <dbReference type="NCBI Taxonomy" id="4537"/>
    <lineage>
        <taxon>Eukaryota</taxon>
        <taxon>Viridiplantae</taxon>
        <taxon>Streptophyta</taxon>
        <taxon>Embryophyta</taxon>
        <taxon>Tracheophyta</taxon>
        <taxon>Spermatophyta</taxon>
        <taxon>Magnoliopsida</taxon>
        <taxon>Liliopsida</taxon>
        <taxon>Poales</taxon>
        <taxon>Poaceae</taxon>
        <taxon>BOP clade</taxon>
        <taxon>Oryzoideae</taxon>
        <taxon>Oryzeae</taxon>
        <taxon>Oryzinae</taxon>
        <taxon>Oryza</taxon>
    </lineage>
</organism>
<evidence type="ECO:0000313" key="3">
    <source>
        <dbReference type="Proteomes" id="UP000026962"/>
    </source>
</evidence>
<proteinExistence type="predicted"/>
<keyword evidence="3" id="KW-1185">Reference proteome</keyword>
<sequence length="108" mass="11752">MRGVGLVALTHTLTGAARYGRTDAIERYTQMQMPGHGVYGPDACLPGRPGTSPARPDPDASARPPPPPGHHPPCQCTNGVKSELLYMTTLGTKGTYLFRSHRYNHQKR</sequence>
<name>A0A0E0KJU2_ORYPU</name>
<dbReference type="Proteomes" id="UP000026962">
    <property type="component" value="Chromosome 3"/>
</dbReference>
<evidence type="ECO:0000256" key="1">
    <source>
        <dbReference type="SAM" id="MobiDB-lite"/>
    </source>
</evidence>
<reference evidence="2" key="1">
    <citation type="submission" date="2015-04" db="UniProtKB">
        <authorList>
            <consortium name="EnsemblPlants"/>
        </authorList>
    </citation>
    <scope>IDENTIFICATION</scope>
</reference>
<dbReference type="AlphaFoldDB" id="A0A0E0KJU2"/>
<dbReference type="HOGENOM" id="CLU_2201275_0_0_1"/>